<keyword evidence="2" id="KW-0677">Repeat</keyword>
<dbReference type="eggNOG" id="KOG1242">
    <property type="taxonomic scope" value="Eukaryota"/>
</dbReference>
<dbReference type="InterPro" id="IPR021133">
    <property type="entry name" value="HEAT_type_2"/>
</dbReference>
<dbReference type="PROSITE" id="PS50077">
    <property type="entry name" value="HEAT_REPEAT"/>
    <property type="match status" value="1"/>
</dbReference>
<dbReference type="InterPro" id="IPR056810">
    <property type="entry name" value="GNC1-like_N"/>
</dbReference>
<dbReference type="VEuPathDB" id="FungiDB:SDRG_02496"/>
<dbReference type="OrthoDB" id="5148094at2759"/>
<dbReference type="InParanoid" id="T0R0Y6"/>
<dbReference type="Pfam" id="PF25801">
    <property type="entry name" value="HEAT_GCN1_C_2"/>
    <property type="match status" value="1"/>
</dbReference>
<dbReference type="Proteomes" id="UP000030762">
    <property type="component" value="Unassembled WGS sequence"/>
</dbReference>
<feature type="compositionally biased region" description="Acidic residues" evidence="4">
    <location>
        <begin position="703"/>
        <end position="716"/>
    </location>
</feature>
<evidence type="ECO:0000256" key="1">
    <source>
        <dbReference type="ARBA" id="ARBA00007366"/>
    </source>
</evidence>
<dbReference type="GeneID" id="19943223"/>
<reference evidence="6 7" key="1">
    <citation type="submission" date="2012-04" db="EMBL/GenBank/DDBJ databases">
        <title>The Genome Sequence of Saprolegnia declina VS20.</title>
        <authorList>
            <consortium name="The Broad Institute Genome Sequencing Platform"/>
            <person name="Russ C."/>
            <person name="Nusbaum C."/>
            <person name="Tyler B."/>
            <person name="van West P."/>
            <person name="Dieguez-Uribeondo J."/>
            <person name="de Bruijn I."/>
            <person name="Tripathy S."/>
            <person name="Jiang R."/>
            <person name="Young S.K."/>
            <person name="Zeng Q."/>
            <person name="Gargeya S."/>
            <person name="Fitzgerald M."/>
            <person name="Haas B."/>
            <person name="Abouelleil A."/>
            <person name="Alvarado L."/>
            <person name="Arachchi H.M."/>
            <person name="Berlin A."/>
            <person name="Chapman S.B."/>
            <person name="Goldberg J."/>
            <person name="Griggs A."/>
            <person name="Gujja S."/>
            <person name="Hansen M."/>
            <person name="Howarth C."/>
            <person name="Imamovic A."/>
            <person name="Larimer J."/>
            <person name="McCowen C."/>
            <person name="Montmayeur A."/>
            <person name="Murphy C."/>
            <person name="Neiman D."/>
            <person name="Pearson M."/>
            <person name="Priest M."/>
            <person name="Roberts A."/>
            <person name="Saif S."/>
            <person name="Shea T."/>
            <person name="Sisk P."/>
            <person name="Sykes S."/>
            <person name="Wortman J."/>
            <person name="Nusbaum C."/>
            <person name="Birren B."/>
        </authorList>
    </citation>
    <scope>NUCLEOTIDE SEQUENCE [LARGE SCALE GENOMIC DNA]</scope>
    <source>
        <strain evidence="6 7">VS20</strain>
    </source>
</reference>
<dbReference type="Pfam" id="PF24984">
    <property type="entry name" value="HEAT_EF3_GNC1"/>
    <property type="match status" value="1"/>
</dbReference>
<name>T0R0Y6_SAPDV</name>
<organism evidence="6 7">
    <name type="scientific">Saprolegnia diclina (strain VS20)</name>
    <dbReference type="NCBI Taxonomy" id="1156394"/>
    <lineage>
        <taxon>Eukaryota</taxon>
        <taxon>Sar</taxon>
        <taxon>Stramenopiles</taxon>
        <taxon>Oomycota</taxon>
        <taxon>Saprolegniomycetes</taxon>
        <taxon>Saprolegniales</taxon>
        <taxon>Saprolegniaceae</taxon>
        <taxon>Saprolegnia</taxon>
    </lineage>
</organism>
<evidence type="ECO:0000259" key="5">
    <source>
        <dbReference type="SMART" id="SM01349"/>
    </source>
</evidence>
<keyword evidence="7" id="KW-1185">Reference proteome</keyword>
<evidence type="ECO:0000256" key="2">
    <source>
        <dbReference type="ARBA" id="ARBA00022737"/>
    </source>
</evidence>
<dbReference type="SMART" id="SM01349">
    <property type="entry name" value="TOG"/>
    <property type="match status" value="1"/>
</dbReference>
<accession>T0R0Y6</accession>
<dbReference type="GO" id="GO:0006417">
    <property type="term" value="P:regulation of translation"/>
    <property type="evidence" value="ECO:0007669"/>
    <property type="project" value="TreeGrafter"/>
</dbReference>
<dbReference type="EMBL" id="JH767136">
    <property type="protein sequence ID" value="EQC40611.1"/>
    <property type="molecule type" value="Genomic_DNA"/>
</dbReference>
<evidence type="ECO:0000313" key="7">
    <source>
        <dbReference type="Proteomes" id="UP000030762"/>
    </source>
</evidence>
<dbReference type="PANTHER" id="PTHR23346:SF7">
    <property type="entry name" value="STALLED RIBOSOME SENSOR GCN1"/>
    <property type="match status" value="1"/>
</dbReference>
<gene>
    <name evidence="6" type="ORF">SDRG_02496</name>
</gene>
<sequence length="2736" mass="293733">MSIPMDDDASVFEKLLDEICYRPSASTIPAHMASCVESFQVAPTVKKTANQLLSTVSRCQHRLSAKHLLALLGMFVAADDSFATAFAERVVARAKSFVYLFPTARTTLVRMVALVLAAPTFDTAGLNGLVQAQCIILEANRAFPETHAALHKAIVPLCKTRPEIRAAYVALATATTGDAKFLLARLLLEAFLPTFSADEHALWLGSYVHQALEAKVRPTHADLDAYASLTATLTAADFEATISPVLSRMLKRSPDSLLDATVAIVRALPTKIDLSAYVGSIFGALFPAKLKSVKDDVREACIQLLAAVVARCSDATAVTSIVADLVGLLDGKFGLLAQFYMRDAVFQSLLHVASVVGKTLGSTAARLLASDLVLPGIPKAIAKEANDVVRNTALWTLGQWLSLHTPSTLALSREIQTLFETGLASKTEAVVVAYARSLVVVSRTHPEILVPLAPRLASVVAEAQKKPNVAHLDGVLALVALTNIGLSAPEVHDVNALLSATTFFKTSVVLLGQQLQLGASLESPDETALKGVGETLVRVWREAPQSDDVSSLSLLVGLLHHRVASVRDHCEKHVRELVADQLWTAQPLLEAFAQALLTLTPWSAKRATDDADATVYNAPSTQSSLAGILRRNLRAIVPARLLPETHEAEIVALFPRLLVLSHHPLVVHGARKDAFASEWTRLKARFVSEADLAPPAAKAPKDENDDDDDEEDDDEMVPTVHDHVDDLFYSVPGLTDATVAYLEAKLYAASRLERVSAQRALVTLLEFAGNGLGEALVLSNLIQSHVATTLETPAIANVSDDDVDIYCTPDDTLYTKAKKKADNVPRHRGRGTEDERWEAQVREELARKRAADPNATAKKVKYTKEELETLQQQKELRGRLREAKHLVACTDELLAFVARATPEAFQPALPHLVAPILALLPSPMFADFAFRGLTHLGKCVMPMNLRAHASELASALHIAHGITPETANLLSENMPLFERLFGLLSTNVFGSVLESEDEVDLADEYHLLTPSTLHMVFPILRTFLEYSMACRQFVLPLFAVHAKMISQEEELEVGDMAAQRLLRKSMLAVTLAWIEHDIKEEIPASANLSPDVVLQQICAGAPLSLDEWAPIVGDHGLLSTLVQARHACLKATLAMVEAQFDDEDEDEDAENAKATLIASTPMLSTILFVARFDNDAENKTLAEAIWPLSDAALTKETVMGPILLPLLRHAHANVRDAAAAALATGMKQFPDTIAPTLKGIQSAFLQHVPAKGDADAKLDAFGAPVVRRHNDMDADESMSTVLPRLGAGACMEHCAKTEILSRDHVMSCVQFILSFGLGDMHHSVRASMRKAGVQMMDSYGAVYTNGLLTLLEARIEAPAANASPKELEAYDHKREGVVVCLGSLAKHMDKADPKVSSIVHQLLASLSIPSEAVQRAIATCLSPLMLAVKDESPLILDDLLTKATTGETFGDRMGAAFGVSAVVKGLGIAALKQHLVIPRLEEAMKISNPNARQGALSVMECLCERLGFLFEPYVIVILPILLKSFADTSAAVREAASGTSKGIMRNLSAHGVKLILPPILRAVDDSAWRTKQAAIQLLGAMASCAPKPLGSCLPQIIPKLTASLSDSHPRVKEAGHAALIDIAHVVRNPEIASIASILLAGLQDPNRKTTDAMQALQSMKFVHSIDAPSLALVMPVLQRGLTDRISETKKKAALIVGNMCSMVNDAKDLAPYLDTIAPCLQTQLLDPIPEVRTVASKALGMLVKGLGQSHFPHLVPSLLQAIKSESSSVERSGSAQGLCEVLVNLGPDALDHGLRDEILPIARHPKAAVREGVLWVLAFLPPALGKGFSKYLGKALPMIVSGLSDESEGVRDVAMHAGSIVVNAHALSNTKDILPALEAGIFDDNWRIRQSSISLLGDLLYRVSGTKAVVMSSNDDDDGADAGSAAGEKAMLKILGKPRRDAVLAALYMVRSDTSAVVRQSALQVWKSVVSNTPKTLRSILETLMLLIVQALSGKNVEKQTVAGRTLGEIVRKLGERVMPEVVPILRAGLDPMNPAGMRQGVCLGLAEVIQCSPKKQLEDFVETLVVALEDALCDALPEVRRAAGGAFDVFHKSMGYRSIDELIPRLLKRITSVDDLVQERALAGLQEVLKVKSREVLPYLVPRLLTTPMALSNVQAIAHIASVSGAVLHYHMDRILQVLFNEYVAVVTSRPNDEMAAAIQHSVRAVALSVEAAGVQWLAAEICKYCEGDIAETRYLACWLIAAFCQSATVSYDEQVPIFLKYVLARFNDSDASVVEAALLAFSSLNTTIRPDELAKHIDFIRNNLSSIVSDARHRKGGVGATGHFILPALALPKGLDPFLPAYQHALMNGTPEARQSAAAGLGELVQLASPACLKSVLIKITGPLIRIAGDRFPGHVKAAILSTLEILLVKGGVALKPFLPQLQTTFVKALNDTSASVRACGGSALVHLVALSPRIDPLIAELTDKVASTTGGVQEANLDALVAILTRVGAKVSASAVLAVEDALRGLLITDDDLLRVRASNGLALALSLGSEEHGVAMVEELVQPSTELWTLRHSAALVASGLLSLSPVPTWVVTTLAAPVVPTLVALARDENPLVKSSSLTALGLAVKVDAALVSADVVQALVVGLTDAVNKDVNRTALRVVKRMAKVAPKRVRQHLGALVPPIFALIKSPNINIKLGAERALLYVLEVATRPETLAEYCASAEQGKLLAEYGRRVLSKLKVNEDDSDDEGAK</sequence>
<dbReference type="Pfam" id="PF24987">
    <property type="entry name" value="HEAT_EF3_N"/>
    <property type="match status" value="1"/>
</dbReference>
<dbReference type="InterPro" id="IPR011989">
    <property type="entry name" value="ARM-like"/>
</dbReference>
<feature type="domain" description="TOG" evidence="5">
    <location>
        <begin position="1424"/>
        <end position="1655"/>
    </location>
</feature>
<dbReference type="STRING" id="1156394.T0R0Y6"/>
<dbReference type="PANTHER" id="PTHR23346">
    <property type="entry name" value="TRANSLATIONAL ACTIVATOR GCN1-RELATED"/>
    <property type="match status" value="1"/>
</dbReference>
<evidence type="ECO:0000313" key="6">
    <source>
        <dbReference type="EMBL" id="EQC40611.1"/>
    </source>
</evidence>
<dbReference type="RefSeq" id="XP_008606310.1">
    <property type="nucleotide sequence ID" value="XM_008608088.1"/>
</dbReference>
<evidence type="ECO:0000256" key="4">
    <source>
        <dbReference type="SAM" id="MobiDB-lite"/>
    </source>
</evidence>
<dbReference type="OMA" id="MCSMIND"/>
<dbReference type="SUPFAM" id="SSF48371">
    <property type="entry name" value="ARM repeat"/>
    <property type="match status" value="4"/>
</dbReference>
<feature type="region of interest" description="Disordered" evidence="4">
    <location>
        <begin position="693"/>
        <end position="716"/>
    </location>
</feature>
<dbReference type="Gene3D" id="1.25.10.10">
    <property type="entry name" value="Leucine-rich Repeat Variant"/>
    <property type="match status" value="8"/>
</dbReference>
<dbReference type="Pfam" id="PF12765">
    <property type="entry name" value="Cohesin_HEAT"/>
    <property type="match status" value="1"/>
</dbReference>
<dbReference type="InterPro" id="IPR026003">
    <property type="entry name" value="Cohesin_HEAT"/>
</dbReference>
<feature type="repeat" description="HEAT" evidence="3">
    <location>
        <begin position="1716"/>
        <end position="1754"/>
    </location>
</feature>
<dbReference type="InterPro" id="IPR016024">
    <property type="entry name" value="ARM-type_fold"/>
</dbReference>
<dbReference type="GO" id="GO:0019887">
    <property type="term" value="F:protein kinase regulator activity"/>
    <property type="evidence" value="ECO:0007669"/>
    <property type="project" value="TreeGrafter"/>
</dbReference>
<comment type="similarity">
    <text evidence="1">Belongs to the GCN1 family.</text>
</comment>
<dbReference type="GO" id="GO:0005829">
    <property type="term" value="C:cytosol"/>
    <property type="evidence" value="ECO:0007669"/>
    <property type="project" value="TreeGrafter"/>
</dbReference>
<dbReference type="InterPro" id="IPR057546">
    <property type="entry name" value="HEAT_GCN1"/>
</dbReference>
<evidence type="ECO:0000256" key="3">
    <source>
        <dbReference type="PROSITE-ProRule" id="PRU00103"/>
    </source>
</evidence>
<dbReference type="InterPro" id="IPR034085">
    <property type="entry name" value="TOG"/>
</dbReference>
<proteinExistence type="inferred from homology"/>
<dbReference type="GO" id="GO:0034198">
    <property type="term" value="P:cellular response to amino acid starvation"/>
    <property type="evidence" value="ECO:0007669"/>
    <property type="project" value="TreeGrafter"/>
</dbReference>
<dbReference type="Pfam" id="PF23271">
    <property type="entry name" value="HEAT_GCN1"/>
    <property type="match status" value="1"/>
</dbReference>
<dbReference type="Pfam" id="PF24993">
    <property type="entry name" value="GNC1_N"/>
    <property type="match status" value="1"/>
</dbReference>
<protein>
    <recommendedName>
        <fullName evidence="5">TOG domain-containing protein</fullName>
    </recommendedName>
</protein>